<dbReference type="PANTHER" id="PTHR20941">
    <property type="entry name" value="FOLATE SYNTHESIS PROTEINS"/>
    <property type="match status" value="1"/>
</dbReference>
<sequence>MTHSSEERMSEMRTDRSSPGDSNGNALDGSSPRADGPVRRPLVMAVVNVTPDSFSDGGRWFDAAAAVEHGLQLVAQGADILDVGGESTRPGAQRPSADEEARRVVPVVRELAAAGARVSVDTMRASVAEAAVAAGADIINDVSGALADPAMRDVAAASDATFVAMHWRGHSVDMQQHTAYDDIVTDVCRELAESVAALREAGVRDGRLVVDPGFGFAKTAEQNWELLARMGEFDVDGLPVLWGTSRKSFLGVAGRTPQLIADGASVPPAARDAATAATSVLAAQHDAWGVRVHDVPSTLAALDVVAAARGAVAPRSSGERVGGGMPR</sequence>
<gene>
    <name evidence="15" type="ORF">HX89_12585</name>
</gene>
<dbReference type="GO" id="GO:0046872">
    <property type="term" value="F:metal ion binding"/>
    <property type="evidence" value="ECO:0007669"/>
    <property type="project" value="UniProtKB-KW"/>
</dbReference>
<dbReference type="Proteomes" id="UP000027986">
    <property type="component" value="Chromosome"/>
</dbReference>
<dbReference type="GO" id="GO:0046656">
    <property type="term" value="P:folic acid biosynthetic process"/>
    <property type="evidence" value="ECO:0007669"/>
    <property type="project" value="UniProtKB-KW"/>
</dbReference>
<keyword evidence="8 12" id="KW-0479">Metal-binding</keyword>
<dbReference type="Gene3D" id="3.20.20.20">
    <property type="entry name" value="Dihydropteroate synthase-like"/>
    <property type="match status" value="1"/>
</dbReference>
<keyword evidence="7 12" id="KW-0808">Transferase</keyword>
<dbReference type="InterPro" id="IPR006390">
    <property type="entry name" value="DHP_synth_dom"/>
</dbReference>
<proteinExistence type="inferred from homology"/>
<dbReference type="PANTHER" id="PTHR20941:SF1">
    <property type="entry name" value="FOLIC ACID SYNTHESIS PROTEIN FOL1"/>
    <property type="match status" value="1"/>
</dbReference>
<dbReference type="NCBIfam" id="TIGR01496">
    <property type="entry name" value="DHPS"/>
    <property type="match status" value="1"/>
</dbReference>
<evidence type="ECO:0000256" key="7">
    <source>
        <dbReference type="ARBA" id="ARBA00022679"/>
    </source>
</evidence>
<keyword evidence="16" id="KW-1185">Reference proteome</keyword>
<evidence type="ECO:0000256" key="3">
    <source>
        <dbReference type="ARBA" id="ARBA00004763"/>
    </source>
</evidence>
<evidence type="ECO:0000256" key="9">
    <source>
        <dbReference type="ARBA" id="ARBA00022842"/>
    </source>
</evidence>
<dbReference type="InterPro" id="IPR011005">
    <property type="entry name" value="Dihydropteroate_synth-like_sf"/>
</dbReference>
<dbReference type="PROSITE" id="PS00793">
    <property type="entry name" value="DHPS_2"/>
    <property type="match status" value="1"/>
</dbReference>
<evidence type="ECO:0000256" key="8">
    <source>
        <dbReference type="ARBA" id="ARBA00022723"/>
    </source>
</evidence>
<keyword evidence="9 12" id="KW-0460">Magnesium</keyword>
<dbReference type="InterPro" id="IPR045031">
    <property type="entry name" value="DHP_synth-like"/>
</dbReference>
<feature type="compositionally biased region" description="Basic and acidic residues" evidence="13">
    <location>
        <begin position="1"/>
        <end position="18"/>
    </location>
</feature>
<protein>
    <recommendedName>
        <fullName evidence="6 12">Dihydropteroate synthase</fullName>
        <shortName evidence="12">DHPS</shortName>
        <ecNumber evidence="5 12">2.5.1.15</ecNumber>
    </recommendedName>
    <alternativeName>
        <fullName evidence="11 12">Dihydropteroate pyrophosphorylase</fullName>
    </alternativeName>
</protein>
<keyword evidence="10 12" id="KW-0289">Folate biosynthesis</keyword>
<evidence type="ECO:0000256" key="2">
    <source>
        <dbReference type="ARBA" id="ARBA00001946"/>
    </source>
</evidence>
<evidence type="ECO:0000256" key="4">
    <source>
        <dbReference type="ARBA" id="ARBA00009503"/>
    </source>
</evidence>
<reference evidence="15 16" key="1">
    <citation type="submission" date="2014-07" db="EMBL/GenBank/DDBJ databases">
        <title>Genome Sequencing of Dermacoccus nishinomiyaensis.</title>
        <authorList>
            <person name="Hong K.W."/>
            <person name="Chan K.G."/>
        </authorList>
    </citation>
    <scope>NUCLEOTIDE SEQUENCE [LARGE SCALE GENOMIC DNA]</scope>
    <source>
        <strain evidence="15 16">M25</strain>
    </source>
</reference>
<dbReference type="FunFam" id="3.20.20.20:FF:000006">
    <property type="entry name" value="Dihydropteroate synthase"/>
    <property type="match status" value="1"/>
</dbReference>
<evidence type="ECO:0000256" key="13">
    <source>
        <dbReference type="SAM" id="MobiDB-lite"/>
    </source>
</evidence>
<dbReference type="AlphaFoldDB" id="A0A075JHK1"/>
<dbReference type="OrthoDB" id="9811744at2"/>
<dbReference type="KEGG" id="dni:HX89_12585"/>
<dbReference type="EC" id="2.5.1.15" evidence="5 12"/>
<dbReference type="GO" id="GO:0005829">
    <property type="term" value="C:cytosol"/>
    <property type="evidence" value="ECO:0007669"/>
    <property type="project" value="TreeGrafter"/>
</dbReference>
<comment type="catalytic activity">
    <reaction evidence="1">
        <text>(7,8-dihydropterin-6-yl)methyl diphosphate + 4-aminobenzoate = 7,8-dihydropteroate + diphosphate</text>
        <dbReference type="Rhea" id="RHEA:19949"/>
        <dbReference type="ChEBI" id="CHEBI:17836"/>
        <dbReference type="ChEBI" id="CHEBI:17839"/>
        <dbReference type="ChEBI" id="CHEBI:33019"/>
        <dbReference type="ChEBI" id="CHEBI:72950"/>
        <dbReference type="EC" id="2.5.1.15"/>
    </reaction>
</comment>
<dbReference type="Pfam" id="PF00809">
    <property type="entry name" value="Pterin_bind"/>
    <property type="match status" value="1"/>
</dbReference>
<dbReference type="HOGENOM" id="CLU_008023_0_1_11"/>
<name>A0A075JHK1_9MICO</name>
<dbReference type="PROSITE" id="PS00792">
    <property type="entry name" value="DHPS_1"/>
    <property type="match status" value="1"/>
</dbReference>
<evidence type="ECO:0000259" key="14">
    <source>
        <dbReference type="PROSITE" id="PS50972"/>
    </source>
</evidence>
<comment type="function">
    <text evidence="12">Catalyzes the condensation of para-aminobenzoate (pABA) with 6-hydroxymethyl-7,8-dihydropterin diphosphate (DHPt-PP) to form 7,8-dihydropteroate (H2Pte), the immediate precursor of folate derivatives.</text>
</comment>
<evidence type="ECO:0000256" key="1">
    <source>
        <dbReference type="ARBA" id="ARBA00000012"/>
    </source>
</evidence>
<evidence type="ECO:0000256" key="12">
    <source>
        <dbReference type="RuleBase" id="RU361205"/>
    </source>
</evidence>
<comment type="pathway">
    <text evidence="3 12">Cofactor biosynthesis; tetrahydrofolate biosynthesis; 7,8-dihydrofolate from 2-amino-4-hydroxy-6-hydroxymethyl-7,8-dihydropteridine diphosphate and 4-aminobenzoate: step 1/2.</text>
</comment>
<dbReference type="PROSITE" id="PS50972">
    <property type="entry name" value="PTERIN_BINDING"/>
    <property type="match status" value="1"/>
</dbReference>
<organism evidence="15 16">
    <name type="scientific">Dermacoccus nishinomiyaensis</name>
    <dbReference type="NCBI Taxonomy" id="1274"/>
    <lineage>
        <taxon>Bacteria</taxon>
        <taxon>Bacillati</taxon>
        <taxon>Actinomycetota</taxon>
        <taxon>Actinomycetes</taxon>
        <taxon>Micrococcales</taxon>
        <taxon>Dermacoccaceae</taxon>
        <taxon>Dermacoccus</taxon>
    </lineage>
</organism>
<dbReference type="UniPathway" id="UPA00077">
    <property type="reaction ID" value="UER00156"/>
</dbReference>
<dbReference type="GO" id="GO:0046654">
    <property type="term" value="P:tetrahydrofolate biosynthetic process"/>
    <property type="evidence" value="ECO:0007669"/>
    <property type="project" value="UniProtKB-UniPathway"/>
</dbReference>
<comment type="similarity">
    <text evidence="4 12">Belongs to the DHPS family.</text>
</comment>
<dbReference type="eggNOG" id="COG0294">
    <property type="taxonomic scope" value="Bacteria"/>
</dbReference>
<evidence type="ECO:0000256" key="11">
    <source>
        <dbReference type="ARBA" id="ARBA00030193"/>
    </source>
</evidence>
<dbReference type="InterPro" id="IPR000489">
    <property type="entry name" value="Pterin-binding_dom"/>
</dbReference>
<accession>A0A075JHK1</accession>
<evidence type="ECO:0000256" key="6">
    <source>
        <dbReference type="ARBA" id="ARBA00016919"/>
    </source>
</evidence>
<evidence type="ECO:0000313" key="16">
    <source>
        <dbReference type="Proteomes" id="UP000027986"/>
    </source>
</evidence>
<dbReference type="SUPFAM" id="SSF51717">
    <property type="entry name" value="Dihydropteroate synthetase-like"/>
    <property type="match status" value="1"/>
</dbReference>
<dbReference type="EMBL" id="CP008889">
    <property type="protein sequence ID" value="AIF41631.1"/>
    <property type="molecule type" value="Genomic_DNA"/>
</dbReference>
<dbReference type="GO" id="GO:0004156">
    <property type="term" value="F:dihydropteroate synthase activity"/>
    <property type="evidence" value="ECO:0007669"/>
    <property type="project" value="UniProtKB-EC"/>
</dbReference>
<evidence type="ECO:0000313" key="15">
    <source>
        <dbReference type="EMBL" id="AIF41631.1"/>
    </source>
</evidence>
<feature type="region of interest" description="Disordered" evidence="13">
    <location>
        <begin position="1"/>
        <end position="39"/>
    </location>
</feature>
<evidence type="ECO:0000256" key="5">
    <source>
        <dbReference type="ARBA" id="ARBA00012458"/>
    </source>
</evidence>
<feature type="domain" description="Pterin-binding" evidence="14">
    <location>
        <begin position="41"/>
        <end position="303"/>
    </location>
</feature>
<evidence type="ECO:0000256" key="10">
    <source>
        <dbReference type="ARBA" id="ARBA00022909"/>
    </source>
</evidence>
<comment type="cofactor">
    <cofactor evidence="2 12">
        <name>Mg(2+)</name>
        <dbReference type="ChEBI" id="CHEBI:18420"/>
    </cofactor>
</comment>
<dbReference type="CDD" id="cd00739">
    <property type="entry name" value="DHPS"/>
    <property type="match status" value="1"/>
</dbReference>